<keyword evidence="2" id="KW-1185">Reference proteome</keyword>
<evidence type="ECO:0000313" key="2">
    <source>
        <dbReference type="Proteomes" id="UP000053681"/>
    </source>
</evidence>
<dbReference type="AlphaFoldDB" id="A0A0V8JJY7"/>
<organism evidence="1 2">
    <name type="scientific">Priestia veravalensis</name>
    <dbReference type="NCBI Taxonomy" id="1414648"/>
    <lineage>
        <taxon>Bacteria</taxon>
        <taxon>Bacillati</taxon>
        <taxon>Bacillota</taxon>
        <taxon>Bacilli</taxon>
        <taxon>Bacillales</taxon>
        <taxon>Bacillaceae</taxon>
        <taxon>Priestia</taxon>
    </lineage>
</organism>
<reference evidence="1 2" key="1">
    <citation type="submission" date="2015-11" db="EMBL/GenBank/DDBJ databases">
        <title>Bacillus caseinolyticus sp nov.</title>
        <authorList>
            <person name="Dastager S.G."/>
            <person name="Mawlankar R."/>
        </authorList>
    </citation>
    <scope>NUCLEOTIDE SEQUENCE [LARGE SCALE GENOMIC DNA]</scope>
    <source>
        <strain evidence="1 2">SGD-V-76</strain>
    </source>
</reference>
<gene>
    <name evidence="1" type="ORF">AS180_13920</name>
</gene>
<dbReference type="RefSeq" id="WP_025911916.1">
    <property type="nucleotide sequence ID" value="NZ_KQ758663.1"/>
</dbReference>
<evidence type="ECO:0000313" key="1">
    <source>
        <dbReference type="EMBL" id="KSU87274.1"/>
    </source>
</evidence>
<accession>A0A0V8JJY7</accession>
<protein>
    <submittedName>
        <fullName evidence="1">Hydrolase</fullName>
    </submittedName>
</protein>
<proteinExistence type="predicted"/>
<dbReference type="GO" id="GO:0016787">
    <property type="term" value="F:hydrolase activity"/>
    <property type="evidence" value="ECO:0007669"/>
    <property type="project" value="UniProtKB-KW"/>
</dbReference>
<comment type="caution">
    <text evidence="1">The sequence shown here is derived from an EMBL/GenBank/DDBJ whole genome shotgun (WGS) entry which is preliminary data.</text>
</comment>
<name>A0A0V8JJY7_9BACI</name>
<keyword evidence="1" id="KW-0378">Hydrolase</keyword>
<dbReference type="EMBL" id="LNQP01000048">
    <property type="protein sequence ID" value="KSU87274.1"/>
    <property type="molecule type" value="Genomic_DNA"/>
</dbReference>
<dbReference type="Proteomes" id="UP000053681">
    <property type="component" value="Unassembled WGS sequence"/>
</dbReference>
<sequence length="102" mass="11989">MKKTYYVSLGSGEISQVSTASEWNFKISATDLEVEQLRERLDQRYSDDWQGFLRAHIPYLEYHHDRPNDAYDDMNTQLYQMLYELGDENAKAHIRTIGILPS</sequence>